<accession>A0ACC0PD92</accession>
<name>A0ACC0PD92_RHOML</name>
<sequence>MLSLSPVTPSSIDSAPKSTEEIDHLERSTKKIKSDPRESCNSVEACPMESENEDIHSELARVSQPEDSPMEQQRESHAAIKELPKPIEKGRSFKATLLNEYTSTENFESSREEFEDLSEDEDMDIQDPPKTKSRIKAPVAAPELTVTKPISFNGNTVPEVSEDLGYGEWMVVSRRKERKNGPVNNGPRRVQAQKGKSVAQSVNMINGKTNPNSGQQYRPRGQPDNGAGPSRQPTFQQAQPKDTGTNLRSRPNETRFKPSNKASAKDNPLGGHRYEDNPLLRKLKNPTKANPVAEAGGKAQSDILSNRPIFSPISNMEVILDIPNPTPASNKQPPLPESSAPTLLEKPPDIMTYHEFARASECNRELSQGEHGDRFRHRSRSPSKSGLVARGTEVQNQTLGPSNVEVSQSHGFPEAIGAARASETEDPQTPRLV</sequence>
<comment type="caution">
    <text evidence="1">The sequence shown here is derived from an EMBL/GenBank/DDBJ whole genome shotgun (WGS) entry which is preliminary data.</text>
</comment>
<organism evidence="1 2">
    <name type="scientific">Rhododendron molle</name>
    <name type="common">Chinese azalea</name>
    <name type="synonym">Azalea mollis</name>
    <dbReference type="NCBI Taxonomy" id="49168"/>
    <lineage>
        <taxon>Eukaryota</taxon>
        <taxon>Viridiplantae</taxon>
        <taxon>Streptophyta</taxon>
        <taxon>Embryophyta</taxon>
        <taxon>Tracheophyta</taxon>
        <taxon>Spermatophyta</taxon>
        <taxon>Magnoliopsida</taxon>
        <taxon>eudicotyledons</taxon>
        <taxon>Gunneridae</taxon>
        <taxon>Pentapetalae</taxon>
        <taxon>asterids</taxon>
        <taxon>Ericales</taxon>
        <taxon>Ericaceae</taxon>
        <taxon>Ericoideae</taxon>
        <taxon>Rhodoreae</taxon>
        <taxon>Rhododendron</taxon>
    </lineage>
</organism>
<evidence type="ECO:0000313" key="1">
    <source>
        <dbReference type="EMBL" id="KAI8563662.1"/>
    </source>
</evidence>
<reference evidence="1" key="1">
    <citation type="submission" date="2022-02" db="EMBL/GenBank/DDBJ databases">
        <title>Plant Genome Project.</title>
        <authorList>
            <person name="Zhang R.-G."/>
        </authorList>
    </citation>
    <scope>NUCLEOTIDE SEQUENCE</scope>
    <source>
        <strain evidence="1">AT1</strain>
    </source>
</reference>
<proteinExistence type="predicted"/>
<keyword evidence="2" id="KW-1185">Reference proteome</keyword>
<protein>
    <submittedName>
        <fullName evidence="1">Uncharacterized protein</fullName>
    </submittedName>
</protein>
<evidence type="ECO:0000313" key="2">
    <source>
        <dbReference type="Proteomes" id="UP001062846"/>
    </source>
</evidence>
<dbReference type="EMBL" id="CM046390">
    <property type="protein sequence ID" value="KAI8563662.1"/>
    <property type="molecule type" value="Genomic_DNA"/>
</dbReference>
<dbReference type="Proteomes" id="UP001062846">
    <property type="component" value="Chromosome 3"/>
</dbReference>
<gene>
    <name evidence="1" type="ORF">RHMOL_Rhmol03G0126500</name>
</gene>